<comment type="catalytic activity">
    <reaction evidence="9 10">
        <text>tRNA(Gly) + glycine + ATP = glycyl-tRNA(Gly) + AMP + diphosphate</text>
        <dbReference type="Rhea" id="RHEA:16013"/>
        <dbReference type="Rhea" id="RHEA-COMP:9664"/>
        <dbReference type="Rhea" id="RHEA-COMP:9683"/>
        <dbReference type="ChEBI" id="CHEBI:30616"/>
        <dbReference type="ChEBI" id="CHEBI:33019"/>
        <dbReference type="ChEBI" id="CHEBI:57305"/>
        <dbReference type="ChEBI" id="CHEBI:78442"/>
        <dbReference type="ChEBI" id="CHEBI:78522"/>
        <dbReference type="ChEBI" id="CHEBI:456215"/>
        <dbReference type="EC" id="6.1.1.14"/>
    </reaction>
</comment>
<name>A0A1X7CCI8_9BACT</name>
<dbReference type="PANTHER" id="PTHR30075">
    <property type="entry name" value="GLYCYL-TRNA SYNTHETASE"/>
    <property type="match status" value="1"/>
</dbReference>
<evidence type="ECO:0000259" key="11">
    <source>
        <dbReference type="Pfam" id="PF05746"/>
    </source>
</evidence>
<evidence type="ECO:0000256" key="4">
    <source>
        <dbReference type="ARBA" id="ARBA00022598"/>
    </source>
</evidence>
<dbReference type="PROSITE" id="PS50861">
    <property type="entry name" value="AA_TRNA_LIGASE_II_GLYAB"/>
    <property type="match status" value="1"/>
</dbReference>
<dbReference type="GO" id="GO:0005524">
    <property type="term" value="F:ATP binding"/>
    <property type="evidence" value="ECO:0007669"/>
    <property type="project" value="UniProtKB-UniRule"/>
</dbReference>
<evidence type="ECO:0000313" key="13">
    <source>
        <dbReference type="Proteomes" id="UP000192906"/>
    </source>
</evidence>
<keyword evidence="6 10" id="KW-0067">ATP-binding</keyword>
<evidence type="ECO:0000313" key="12">
    <source>
        <dbReference type="EMBL" id="SME94067.1"/>
    </source>
</evidence>
<dbReference type="SUPFAM" id="SSF109604">
    <property type="entry name" value="HD-domain/PDEase-like"/>
    <property type="match status" value="1"/>
</dbReference>
<dbReference type="STRING" id="1519643.SAMN06295933_0672"/>
<evidence type="ECO:0000256" key="6">
    <source>
        <dbReference type="ARBA" id="ARBA00022840"/>
    </source>
</evidence>
<protein>
    <recommendedName>
        <fullName evidence="10">Glycine--tRNA ligase beta subunit</fullName>
        <ecNumber evidence="10">6.1.1.14</ecNumber>
    </recommendedName>
    <alternativeName>
        <fullName evidence="10">Glycyl-tRNA synthetase beta subunit</fullName>
        <shortName evidence="10">GlyRS</shortName>
    </alternativeName>
</protein>
<evidence type="ECO:0000256" key="1">
    <source>
        <dbReference type="ARBA" id="ARBA00004496"/>
    </source>
</evidence>
<dbReference type="Proteomes" id="UP000192906">
    <property type="component" value="Unassembled WGS sequence"/>
</dbReference>
<keyword evidence="4 10" id="KW-0436">Ligase</keyword>
<dbReference type="EMBL" id="FWZU01000001">
    <property type="protein sequence ID" value="SME94067.1"/>
    <property type="molecule type" value="Genomic_DNA"/>
</dbReference>
<evidence type="ECO:0000256" key="7">
    <source>
        <dbReference type="ARBA" id="ARBA00022917"/>
    </source>
</evidence>
<dbReference type="InterPro" id="IPR006194">
    <property type="entry name" value="Gly-tRNA-synth_heterodimer"/>
</dbReference>
<dbReference type="PRINTS" id="PR01045">
    <property type="entry name" value="TRNASYNTHGB"/>
</dbReference>
<dbReference type="GO" id="GO:0005829">
    <property type="term" value="C:cytosol"/>
    <property type="evidence" value="ECO:0007669"/>
    <property type="project" value="TreeGrafter"/>
</dbReference>
<keyword evidence="13" id="KW-1185">Reference proteome</keyword>
<keyword evidence="5 10" id="KW-0547">Nucleotide-binding</keyword>
<dbReference type="Pfam" id="PF05746">
    <property type="entry name" value="DALR_1"/>
    <property type="match status" value="1"/>
</dbReference>
<dbReference type="InterPro" id="IPR008909">
    <property type="entry name" value="DALR_anticod-bd"/>
</dbReference>
<evidence type="ECO:0000256" key="9">
    <source>
        <dbReference type="ARBA" id="ARBA00047937"/>
    </source>
</evidence>
<dbReference type="Pfam" id="PF02092">
    <property type="entry name" value="tRNA_synt_2f"/>
    <property type="match status" value="1"/>
</dbReference>
<evidence type="ECO:0000256" key="2">
    <source>
        <dbReference type="ARBA" id="ARBA00008226"/>
    </source>
</evidence>
<evidence type="ECO:0000256" key="8">
    <source>
        <dbReference type="ARBA" id="ARBA00023146"/>
    </source>
</evidence>
<organism evidence="12 13">
    <name type="scientific">Desulfovibrio gilichinskyi</name>
    <dbReference type="NCBI Taxonomy" id="1519643"/>
    <lineage>
        <taxon>Bacteria</taxon>
        <taxon>Pseudomonadati</taxon>
        <taxon>Thermodesulfobacteriota</taxon>
        <taxon>Desulfovibrionia</taxon>
        <taxon>Desulfovibrionales</taxon>
        <taxon>Desulfovibrionaceae</taxon>
        <taxon>Desulfovibrio</taxon>
    </lineage>
</organism>
<comment type="similarity">
    <text evidence="2 10">Belongs to the class-II aminoacyl-tRNA synthetase family.</text>
</comment>
<dbReference type="EC" id="6.1.1.14" evidence="10"/>
<comment type="subunit">
    <text evidence="10">Tetramer of two alpha and two beta subunits.</text>
</comment>
<dbReference type="OrthoDB" id="9775440at2"/>
<comment type="subcellular location">
    <subcellularLocation>
        <location evidence="1 10">Cytoplasm</location>
    </subcellularLocation>
</comment>
<dbReference type="PANTHER" id="PTHR30075:SF2">
    <property type="entry name" value="GLYCINE--TRNA LIGASE, CHLOROPLASTIC_MITOCHONDRIAL 2"/>
    <property type="match status" value="1"/>
</dbReference>
<dbReference type="GO" id="GO:0004814">
    <property type="term" value="F:arginine-tRNA ligase activity"/>
    <property type="evidence" value="ECO:0007669"/>
    <property type="project" value="InterPro"/>
</dbReference>
<dbReference type="HAMAP" id="MF_00255">
    <property type="entry name" value="Gly_tRNA_synth_beta"/>
    <property type="match status" value="1"/>
</dbReference>
<dbReference type="AlphaFoldDB" id="A0A1X7CCI8"/>
<accession>A0A1X7CCI8</accession>
<evidence type="ECO:0000256" key="10">
    <source>
        <dbReference type="HAMAP-Rule" id="MF_00255"/>
    </source>
</evidence>
<sequence length="697" mass="77185">MADFILEIGIEEMPARFVPRLGEDIKIIFNDLLNEQLIDFAKISAFATPRRLSVFVTDIALDQRKVEEEVSGPPARIAYDADGKPTKACEGFAKSQGITLEDIYIIKTDKGDYLGAKKTVGGSATVSILPEICVTAIKKLSFPKKMKWGSLDFAFARPLRWLLCLCGDQVIDFELAGLTAGRQTHGHRVMGAGPWNVTSASDYFNIIEQNCSVIISPEVRGEFVRSEGNKLASELSGTVVWKESLLEEVSNLVELPMPIIGNFDKSFLELPKEVLLTSMESHQKCFGIEKSDGSLLPHFLCTLNLIPKDIDLVRKGWEKVLKARLEDARFFWAKDLGTELSFWLEKLEHVVFLGPLGTMGDKSRRMENLAALIAGKVDPDLQTEMARAGRLAKADLVSEMVNEFDKLQGLMGGIYALKKGEEEVVCKAISEQYLPAGPESPIPSTIGGAIISITDKADTLVGCFGLNKIPTGANDAYALRRAALGIIRMILEFKLSVDILEIFDMAYDGYSKDIKWKLDKAEILEKLGEFVSSRLRAYFTGTGYETRVVDAALGAGFRDVNALKARVEALSEFAKKDGFEQSVLTFKRASNIIRKQGSEAGIILTGGYEVEKLIEPQEKALAAKLDDTAARFEELWGNDDFTKLIGILDELRPFVDDFFDNVMVISDDESLKINRLNLLKALVDRLSRLADFSALQV</sequence>
<evidence type="ECO:0000256" key="3">
    <source>
        <dbReference type="ARBA" id="ARBA00022490"/>
    </source>
</evidence>
<dbReference type="NCBIfam" id="TIGR00211">
    <property type="entry name" value="glyS"/>
    <property type="match status" value="1"/>
</dbReference>
<keyword evidence="8 10" id="KW-0030">Aminoacyl-tRNA synthetase</keyword>
<dbReference type="GO" id="GO:0006426">
    <property type="term" value="P:glycyl-tRNA aminoacylation"/>
    <property type="evidence" value="ECO:0007669"/>
    <property type="project" value="UniProtKB-UniRule"/>
</dbReference>
<keyword evidence="3 10" id="KW-0963">Cytoplasm</keyword>
<proteinExistence type="inferred from homology"/>
<dbReference type="GO" id="GO:0004820">
    <property type="term" value="F:glycine-tRNA ligase activity"/>
    <property type="evidence" value="ECO:0007669"/>
    <property type="project" value="UniProtKB-UniRule"/>
</dbReference>
<keyword evidence="7 10" id="KW-0648">Protein biosynthesis</keyword>
<gene>
    <name evidence="10" type="primary">glyS</name>
    <name evidence="12" type="ORF">SAMN06295933_0672</name>
</gene>
<dbReference type="InterPro" id="IPR015944">
    <property type="entry name" value="Gly-tRNA-synth_bsu"/>
</dbReference>
<evidence type="ECO:0000256" key="5">
    <source>
        <dbReference type="ARBA" id="ARBA00022741"/>
    </source>
</evidence>
<reference evidence="13" key="1">
    <citation type="submission" date="2017-04" db="EMBL/GenBank/DDBJ databases">
        <authorList>
            <person name="Varghese N."/>
            <person name="Submissions S."/>
        </authorList>
    </citation>
    <scope>NUCLEOTIDE SEQUENCE [LARGE SCALE GENOMIC DNA]</scope>
    <source>
        <strain evidence="13">K3S</strain>
    </source>
</reference>
<dbReference type="RefSeq" id="WP_085098237.1">
    <property type="nucleotide sequence ID" value="NZ_FWZU01000001.1"/>
</dbReference>
<dbReference type="GO" id="GO:0006420">
    <property type="term" value="P:arginyl-tRNA aminoacylation"/>
    <property type="evidence" value="ECO:0007669"/>
    <property type="project" value="InterPro"/>
</dbReference>
<feature type="domain" description="DALR anticodon binding" evidence="11">
    <location>
        <begin position="585"/>
        <end position="683"/>
    </location>
</feature>